<accession>A0A1Y1U8I3</accession>
<feature type="region of interest" description="Disordered" evidence="1">
    <location>
        <begin position="208"/>
        <end position="232"/>
    </location>
</feature>
<dbReference type="InterPro" id="IPR010439">
    <property type="entry name" value="MUN_dom"/>
</dbReference>
<evidence type="ECO:0000313" key="6">
    <source>
        <dbReference type="Proteomes" id="UP000193218"/>
    </source>
</evidence>
<protein>
    <submittedName>
        <fullName evidence="5">Uncharacterized protein</fullName>
    </submittedName>
</protein>
<keyword evidence="6" id="KW-1185">Reference proteome</keyword>
<dbReference type="Gene3D" id="1.10.357.50">
    <property type="match status" value="1"/>
</dbReference>
<dbReference type="RefSeq" id="XP_021868612.1">
    <property type="nucleotide sequence ID" value="XM_022016816.1"/>
</dbReference>
<feature type="region of interest" description="Disordered" evidence="1">
    <location>
        <begin position="38"/>
        <end position="69"/>
    </location>
</feature>
<dbReference type="FunCoup" id="A0A1Y1U8I3">
    <property type="interactions" value="20"/>
</dbReference>
<dbReference type="InterPro" id="IPR052811">
    <property type="entry name" value="Glucose_resp_signaling"/>
</dbReference>
<gene>
    <name evidence="5" type="ORF">BD324DRAFT_635534</name>
</gene>
<evidence type="ECO:0000313" key="5">
    <source>
        <dbReference type="EMBL" id="ORX34349.1"/>
    </source>
</evidence>
<proteinExistence type="predicted"/>
<feature type="domain" description="C2" evidence="2">
    <location>
        <begin position="820"/>
        <end position="938"/>
    </location>
</feature>
<dbReference type="InterPro" id="IPR000008">
    <property type="entry name" value="C2_dom"/>
</dbReference>
<dbReference type="PANTHER" id="PTHR47263">
    <property type="entry name" value="ADENYLATE CYCLASE ACTIVATION PROTEIN GIT1"/>
    <property type="match status" value="1"/>
</dbReference>
<dbReference type="Gene3D" id="1.20.58.1100">
    <property type="match status" value="1"/>
</dbReference>
<dbReference type="InterPro" id="IPR014772">
    <property type="entry name" value="Munc13_dom-2"/>
</dbReference>
<dbReference type="Pfam" id="PF00168">
    <property type="entry name" value="C2"/>
    <property type="match status" value="1"/>
</dbReference>
<evidence type="ECO:0000259" key="4">
    <source>
        <dbReference type="PROSITE" id="PS51259"/>
    </source>
</evidence>
<organism evidence="5 6">
    <name type="scientific">Kockovaella imperatae</name>
    <dbReference type="NCBI Taxonomy" id="4999"/>
    <lineage>
        <taxon>Eukaryota</taxon>
        <taxon>Fungi</taxon>
        <taxon>Dikarya</taxon>
        <taxon>Basidiomycota</taxon>
        <taxon>Agaricomycotina</taxon>
        <taxon>Tremellomycetes</taxon>
        <taxon>Tremellales</taxon>
        <taxon>Cuniculitremaceae</taxon>
        <taxon>Kockovaella</taxon>
    </lineage>
</organism>
<reference evidence="5 6" key="1">
    <citation type="submission" date="2017-03" db="EMBL/GenBank/DDBJ databases">
        <title>Widespread Adenine N6-methylation of Active Genes in Fungi.</title>
        <authorList>
            <consortium name="DOE Joint Genome Institute"/>
            <person name="Mondo S.J."/>
            <person name="Dannebaum R.O."/>
            <person name="Kuo R.C."/>
            <person name="Louie K.B."/>
            <person name="Bewick A.J."/>
            <person name="Labutti K."/>
            <person name="Haridas S."/>
            <person name="Kuo A."/>
            <person name="Salamov A."/>
            <person name="Ahrendt S.R."/>
            <person name="Lau R."/>
            <person name="Bowen B.P."/>
            <person name="Lipzen A."/>
            <person name="Sullivan W."/>
            <person name="Andreopoulos W.B."/>
            <person name="Clum A."/>
            <person name="Lindquist E."/>
            <person name="Daum C."/>
            <person name="Northen T.R."/>
            <person name="Ramamoorthy G."/>
            <person name="Schmitz R.J."/>
            <person name="Gryganskyi A."/>
            <person name="Culley D."/>
            <person name="Magnuson J."/>
            <person name="James T.Y."/>
            <person name="O'Malley M.A."/>
            <person name="Stajich J.E."/>
            <person name="Spatafora J.W."/>
            <person name="Visel A."/>
            <person name="Grigoriev I.V."/>
        </authorList>
    </citation>
    <scope>NUCLEOTIDE SEQUENCE [LARGE SCALE GENOMIC DNA]</scope>
    <source>
        <strain evidence="5 6">NRRL Y-17943</strain>
    </source>
</reference>
<dbReference type="PROSITE" id="PS51259">
    <property type="entry name" value="MHD2"/>
    <property type="match status" value="1"/>
</dbReference>
<dbReference type="EMBL" id="NBSH01000014">
    <property type="protein sequence ID" value="ORX34349.1"/>
    <property type="molecule type" value="Genomic_DNA"/>
</dbReference>
<dbReference type="PROSITE" id="PS50004">
    <property type="entry name" value="C2"/>
    <property type="match status" value="1"/>
</dbReference>
<evidence type="ECO:0000256" key="1">
    <source>
        <dbReference type="SAM" id="MobiDB-lite"/>
    </source>
</evidence>
<dbReference type="SMART" id="SM00239">
    <property type="entry name" value="C2"/>
    <property type="match status" value="1"/>
</dbReference>
<name>A0A1Y1U8I3_9TREE</name>
<dbReference type="GeneID" id="33558625"/>
<dbReference type="OrthoDB" id="2015333at2759"/>
<dbReference type="Proteomes" id="UP000193218">
    <property type="component" value="Unassembled WGS sequence"/>
</dbReference>
<comment type="caution">
    <text evidence="5">The sequence shown here is derived from an EMBL/GenBank/DDBJ whole genome shotgun (WGS) entry which is preliminary data.</text>
</comment>
<dbReference type="STRING" id="4999.A0A1Y1U8I3"/>
<dbReference type="PANTHER" id="PTHR47263:SF1">
    <property type="entry name" value="C2 DOMAIN PROTEIN (AFU_ORTHOLOGUE AFUA_7G02350)"/>
    <property type="match status" value="1"/>
</dbReference>
<dbReference type="InParanoid" id="A0A1Y1U8I3"/>
<dbReference type="Pfam" id="PF06292">
    <property type="entry name" value="MUN"/>
    <property type="match status" value="1"/>
</dbReference>
<feature type="domain" description="MHD2" evidence="4">
    <location>
        <begin position="1088"/>
        <end position="1206"/>
    </location>
</feature>
<evidence type="ECO:0000259" key="3">
    <source>
        <dbReference type="PROSITE" id="PS51258"/>
    </source>
</evidence>
<evidence type="ECO:0000259" key="2">
    <source>
        <dbReference type="PROSITE" id="PS50004"/>
    </source>
</evidence>
<dbReference type="Gene3D" id="2.60.40.150">
    <property type="entry name" value="C2 domain"/>
    <property type="match status" value="1"/>
</dbReference>
<dbReference type="PROSITE" id="PS51258">
    <property type="entry name" value="MHD1"/>
    <property type="match status" value="1"/>
</dbReference>
<feature type="domain" description="MHD1" evidence="3">
    <location>
        <begin position="623"/>
        <end position="742"/>
    </location>
</feature>
<dbReference type="InterPro" id="IPR035892">
    <property type="entry name" value="C2_domain_sf"/>
</dbReference>
<sequence>MRYVRGLEPGVLPSSSVCQVPCLCDVADKNSYLTDYRHASHKQRPISDASTGPNYALKPSQASVSRAPDLSSLLSRDSARMPRYPEKLIKALDGELPRIAMGQHKKYVEQRFRRIVAAFWSSAWPERGFQKQMKESRKVEDLVIQFVSVASRTLRKDDGLGEGLLMAELNRQITTFMELLVDLLRDMGPSTADLVSRIEGYKRHLRDSASPHTSYSSAEGAHPSDDITSSLSGPGVSDLSAGDSLLLVVVKTFALSPEDKETYLRSIKSICSEEAALNDMKLALTMLAANVSPVYTSDDFREAADWLSYKTAESEAIQNEMLYLLKANPNLTQSNERGIASDLSVKMSSLGLDDRSRHSLSSLFTFIPPHPRNQYQALLNICLDRDLDELQLLPEDQEVSLGILSAEHQHLLLECSRTWRLPETFRAWSFLAALVQRLELGMIPAECVHEAIGMLAKVTQQTPVETWPIPDQEGLRLTLQHRDLCLVARVANALEDPNATLGDDTLLMAVKDCQNAGIEDTVKSAEISRILGDIGTHIRRIVAGDYKSELCSSLEGSGSMSMELAVHLSKWVEKRVKRLHKNFHNGFVPTVDMLSIAVEEYYDLWAADVKKLSINTHDHDVNHSWLDLYWRTRAMMDLKTSFAESPVDLQIALMFFPAVSSWLDTASSKTQAWVDEALAVDTFSAISENGPSSSVTDLSESLQSVSDFVLNLDWLDQGQQAYFVLKISKIFALSVQSYCSKIERLFVGDMSTADPAPGNVQNERAHVWLEKAKSALASIQGEKRLQVFYNFSPKSCVKLNNIEATRVRLDDLYQRLGVDSLPEVVASNPTDQPGVGSKYLFSIKIVLAEGLVLEGSLKPPEAFVILSNETGARLAKTRTVYDEADPRWDETFDVSLQSPTWLMASIKHRQLGIGHDLLGRAYFRLDPAEYSNMLSNDLLLSLDTGGHLLLRVSMEGERDDTPYHFGRAFRILGRTESDMIRTFVDKMTPVLRHTLSRSSIKMILKPSNAAAIDYHETLGKLSAMYKSVDYNKALGNVSAAYKTAVGANEYAIPLPLTEQGASESSANTSAFTGATGPRTRALKDSDIELAIHPLFDYLEANMYTLASSLSDVSLKNVMIKLWKQILDTIERLVVPPLSDRPSSMRPLRAVELEIVLKWLTFLRNFLHLDGDERGLSESVLNNDKYHELLRISLYYDWSTDDLMEECVRGLQTTLKYKSLKPSKTVLSQRNLGSIRARKSAKHARRRPENVGSSEMIMRILRMRPGTQDFLNQILQTVSVVKLDQPTGPRTSIRA</sequence>
<dbReference type="SUPFAM" id="SSF49562">
    <property type="entry name" value="C2 domain (Calcium/lipid-binding domain, CaLB)"/>
    <property type="match status" value="1"/>
</dbReference>
<dbReference type="InterPro" id="IPR014770">
    <property type="entry name" value="Munc13_1"/>
</dbReference>